<protein>
    <submittedName>
        <fullName evidence="2">Uncharacterized protein</fullName>
    </submittedName>
</protein>
<reference evidence="2 3" key="1">
    <citation type="submission" date="2013-11" db="EMBL/GenBank/DDBJ databases">
        <title>Genome sequencing of Stegodyphus mimosarum.</title>
        <authorList>
            <person name="Bechsgaard J."/>
        </authorList>
    </citation>
    <scope>NUCLEOTIDE SEQUENCE [LARGE SCALE GENOMIC DNA]</scope>
</reference>
<dbReference type="EMBL" id="KK121579">
    <property type="protein sequence ID" value="KFM80770.1"/>
    <property type="molecule type" value="Genomic_DNA"/>
</dbReference>
<keyword evidence="1" id="KW-0732">Signal</keyword>
<organism evidence="2 3">
    <name type="scientific">Stegodyphus mimosarum</name>
    <name type="common">African social velvet spider</name>
    <dbReference type="NCBI Taxonomy" id="407821"/>
    <lineage>
        <taxon>Eukaryota</taxon>
        <taxon>Metazoa</taxon>
        <taxon>Ecdysozoa</taxon>
        <taxon>Arthropoda</taxon>
        <taxon>Chelicerata</taxon>
        <taxon>Arachnida</taxon>
        <taxon>Araneae</taxon>
        <taxon>Araneomorphae</taxon>
        <taxon>Entelegynae</taxon>
        <taxon>Eresoidea</taxon>
        <taxon>Eresidae</taxon>
        <taxon>Stegodyphus</taxon>
    </lineage>
</organism>
<accession>A0A087UTT1</accession>
<dbReference type="AlphaFoldDB" id="A0A087UTT1"/>
<name>A0A087UTT1_STEMI</name>
<dbReference type="Proteomes" id="UP000054359">
    <property type="component" value="Unassembled WGS sequence"/>
</dbReference>
<evidence type="ECO:0000313" key="3">
    <source>
        <dbReference type="Proteomes" id="UP000054359"/>
    </source>
</evidence>
<feature type="signal peptide" evidence="1">
    <location>
        <begin position="1"/>
        <end position="24"/>
    </location>
</feature>
<feature type="non-terminal residue" evidence="2">
    <location>
        <position position="44"/>
    </location>
</feature>
<keyword evidence="3" id="KW-1185">Reference proteome</keyword>
<evidence type="ECO:0000256" key="1">
    <source>
        <dbReference type="SAM" id="SignalP"/>
    </source>
</evidence>
<feature type="chain" id="PRO_5001830861" evidence="1">
    <location>
        <begin position="25"/>
        <end position="44"/>
    </location>
</feature>
<sequence length="44" mass="4842">MEILRGSLIFLWALALAVVSMLQAEPIPHSNDEDLLTYLGETLG</sequence>
<gene>
    <name evidence="2" type="ORF">X975_25708</name>
</gene>
<proteinExistence type="predicted"/>
<evidence type="ECO:0000313" key="2">
    <source>
        <dbReference type="EMBL" id="KFM80770.1"/>
    </source>
</evidence>